<dbReference type="PANTHER" id="PTHR43124:SF10">
    <property type="entry name" value="PURINE EFFLUX PUMP PBUE"/>
    <property type="match status" value="1"/>
</dbReference>
<feature type="transmembrane region" description="Helical" evidence="6">
    <location>
        <begin position="24"/>
        <end position="47"/>
    </location>
</feature>
<feature type="transmembrane region" description="Helical" evidence="6">
    <location>
        <begin position="53"/>
        <end position="78"/>
    </location>
</feature>
<feature type="transmembrane region" description="Helical" evidence="6">
    <location>
        <begin position="179"/>
        <end position="201"/>
    </location>
</feature>
<feature type="transmembrane region" description="Helical" evidence="6">
    <location>
        <begin position="258"/>
        <end position="276"/>
    </location>
</feature>
<dbReference type="Proteomes" id="UP000199377">
    <property type="component" value="Unassembled WGS sequence"/>
</dbReference>
<evidence type="ECO:0000313" key="8">
    <source>
        <dbReference type="EMBL" id="SFI09957.1"/>
    </source>
</evidence>
<dbReference type="PANTHER" id="PTHR43124">
    <property type="entry name" value="PURINE EFFLUX PUMP PBUE"/>
    <property type="match status" value="1"/>
</dbReference>
<dbReference type="InterPro" id="IPR011701">
    <property type="entry name" value="MFS"/>
</dbReference>
<dbReference type="STRING" id="1114924.SAMN05216258_104252"/>
<sequence>MSLCDASSEAINASTSHRPGFPRVALFALGGAYFVLGCASLGAVGMVEEIQAGLGVSAAAVASLVTVFSVVYALTAPAAQAVAGHLRRRAAIAMGLTAIAAGCVISAAAPSYPVLIAARLLMGLGAAMTGPFLTAAAATLVAPEDRARALAMVFGGVTASSVLGVPLASFLAQTLGWRWAWGALALAAVICAVIVWQLLPAANKGSRASIATLVAVLRNRPLAMTVAACGTSVVGMFSTYALIAVWLAEVGGIEAAMIPPALFMFGFGGIAGNALAARAVSSLGARGAALACMCASLFAMLALPFAAGWPTWGAIALMVVWAGAGMMIMVPVQSLLVALDPERAPLSLALNSSAVYLGMAVGATVAGAVYEAFGPQVLPFGSAATMLVAIALLAFSGGRVVGRG</sequence>
<feature type="transmembrane region" description="Helical" evidence="6">
    <location>
        <begin position="90"/>
        <end position="109"/>
    </location>
</feature>
<dbReference type="CDD" id="cd17324">
    <property type="entry name" value="MFS_NepI_like"/>
    <property type="match status" value="1"/>
</dbReference>
<evidence type="ECO:0000256" key="2">
    <source>
        <dbReference type="ARBA" id="ARBA00022475"/>
    </source>
</evidence>
<keyword evidence="5 6" id="KW-0472">Membrane</keyword>
<feature type="transmembrane region" description="Helical" evidence="6">
    <location>
        <begin position="149"/>
        <end position="173"/>
    </location>
</feature>
<dbReference type="EMBL" id="FOQH01000004">
    <property type="protein sequence ID" value="SFI09957.1"/>
    <property type="molecule type" value="Genomic_DNA"/>
</dbReference>
<reference evidence="8 9" key="1">
    <citation type="submission" date="2016-10" db="EMBL/GenBank/DDBJ databases">
        <authorList>
            <person name="de Groot N.N."/>
        </authorList>
    </citation>
    <scope>NUCLEOTIDE SEQUENCE [LARGE SCALE GENOMIC DNA]</scope>
    <source>
        <strain evidence="8 9">CGMCC 1.11030</strain>
    </source>
</reference>
<feature type="transmembrane region" description="Helical" evidence="6">
    <location>
        <begin position="348"/>
        <end position="370"/>
    </location>
</feature>
<accession>A0A1I3FFL1</accession>
<evidence type="ECO:0000256" key="6">
    <source>
        <dbReference type="SAM" id="Phobius"/>
    </source>
</evidence>
<dbReference type="InterPro" id="IPR020846">
    <property type="entry name" value="MFS_dom"/>
</dbReference>
<dbReference type="Gene3D" id="1.20.1250.20">
    <property type="entry name" value="MFS general substrate transporter like domains"/>
    <property type="match status" value="1"/>
</dbReference>
<evidence type="ECO:0000256" key="1">
    <source>
        <dbReference type="ARBA" id="ARBA00004651"/>
    </source>
</evidence>
<dbReference type="InterPro" id="IPR050189">
    <property type="entry name" value="MFS_Efflux_Transporters"/>
</dbReference>
<feature type="domain" description="Major facilitator superfamily (MFS) profile" evidence="7">
    <location>
        <begin position="23"/>
        <end position="399"/>
    </location>
</feature>
<keyword evidence="9" id="KW-1185">Reference proteome</keyword>
<dbReference type="InterPro" id="IPR036259">
    <property type="entry name" value="MFS_trans_sf"/>
</dbReference>
<dbReference type="AlphaFoldDB" id="A0A1I3FFL1"/>
<evidence type="ECO:0000313" key="9">
    <source>
        <dbReference type="Proteomes" id="UP000199377"/>
    </source>
</evidence>
<dbReference type="PROSITE" id="PS50850">
    <property type="entry name" value="MFS"/>
    <property type="match status" value="1"/>
</dbReference>
<organism evidence="8 9">
    <name type="scientific">Albimonas pacifica</name>
    <dbReference type="NCBI Taxonomy" id="1114924"/>
    <lineage>
        <taxon>Bacteria</taxon>
        <taxon>Pseudomonadati</taxon>
        <taxon>Pseudomonadota</taxon>
        <taxon>Alphaproteobacteria</taxon>
        <taxon>Rhodobacterales</taxon>
        <taxon>Paracoccaceae</taxon>
        <taxon>Albimonas</taxon>
    </lineage>
</organism>
<dbReference type="Pfam" id="PF07690">
    <property type="entry name" value="MFS_1"/>
    <property type="match status" value="1"/>
</dbReference>
<dbReference type="GO" id="GO:0022857">
    <property type="term" value="F:transmembrane transporter activity"/>
    <property type="evidence" value="ECO:0007669"/>
    <property type="project" value="InterPro"/>
</dbReference>
<evidence type="ECO:0000256" key="5">
    <source>
        <dbReference type="ARBA" id="ARBA00023136"/>
    </source>
</evidence>
<name>A0A1I3FFL1_9RHOB</name>
<feature type="transmembrane region" description="Helical" evidence="6">
    <location>
        <begin position="288"/>
        <end position="309"/>
    </location>
</feature>
<feature type="transmembrane region" description="Helical" evidence="6">
    <location>
        <begin position="315"/>
        <end position="336"/>
    </location>
</feature>
<dbReference type="GO" id="GO:0005886">
    <property type="term" value="C:plasma membrane"/>
    <property type="evidence" value="ECO:0007669"/>
    <property type="project" value="UniProtKB-SubCell"/>
</dbReference>
<feature type="transmembrane region" description="Helical" evidence="6">
    <location>
        <begin position="222"/>
        <end position="246"/>
    </location>
</feature>
<comment type="subcellular location">
    <subcellularLocation>
        <location evidence="1">Cell membrane</location>
        <topology evidence="1">Multi-pass membrane protein</topology>
    </subcellularLocation>
</comment>
<feature type="transmembrane region" description="Helical" evidence="6">
    <location>
        <begin position="121"/>
        <end position="142"/>
    </location>
</feature>
<dbReference type="SUPFAM" id="SSF103473">
    <property type="entry name" value="MFS general substrate transporter"/>
    <property type="match status" value="1"/>
</dbReference>
<keyword evidence="3 6" id="KW-0812">Transmembrane</keyword>
<keyword evidence="2" id="KW-1003">Cell membrane</keyword>
<gene>
    <name evidence="8" type="ORF">SAMN05216258_104252</name>
</gene>
<proteinExistence type="predicted"/>
<dbReference type="RefSeq" id="WP_177236200.1">
    <property type="nucleotide sequence ID" value="NZ_FOQH01000004.1"/>
</dbReference>
<feature type="transmembrane region" description="Helical" evidence="6">
    <location>
        <begin position="376"/>
        <end position="395"/>
    </location>
</feature>
<evidence type="ECO:0000259" key="7">
    <source>
        <dbReference type="PROSITE" id="PS50850"/>
    </source>
</evidence>
<protein>
    <submittedName>
        <fullName evidence="8">MFS transporter, DHA1 family, inner membrane transport protein</fullName>
    </submittedName>
</protein>
<evidence type="ECO:0000256" key="4">
    <source>
        <dbReference type="ARBA" id="ARBA00022989"/>
    </source>
</evidence>
<keyword evidence="4 6" id="KW-1133">Transmembrane helix</keyword>
<evidence type="ECO:0000256" key="3">
    <source>
        <dbReference type="ARBA" id="ARBA00022692"/>
    </source>
</evidence>